<gene>
    <name evidence="1" type="ORF">CBER1_02236</name>
</gene>
<reference evidence="2" key="1">
    <citation type="journal article" date="2017" name="bioRxiv">
        <title>Conservation of a gene cluster reveals novel cercosporin biosynthetic mechanisms and extends production to the genus Colletotrichum.</title>
        <authorList>
            <person name="de Jonge R."/>
            <person name="Ebert M.K."/>
            <person name="Huitt-Roehl C.R."/>
            <person name="Pal P."/>
            <person name="Suttle J.C."/>
            <person name="Spanner R.E."/>
            <person name="Neubauer J.D."/>
            <person name="Jurick W.M.II."/>
            <person name="Stott K.A."/>
            <person name="Secor G.A."/>
            <person name="Thomma B.P.H.J."/>
            <person name="Van de Peer Y."/>
            <person name="Townsend C.A."/>
            <person name="Bolton M.D."/>
        </authorList>
    </citation>
    <scope>NUCLEOTIDE SEQUENCE [LARGE SCALE GENOMIC DNA]</scope>
    <source>
        <strain evidence="2">CBS538.71</strain>
    </source>
</reference>
<name>A0A2S6CAW7_9PEZI</name>
<sequence length="124" mass="13426">MSSRNSVVDPKTALLTAYIHNANVEGDITTQITEEMVQIGEASFENWYEELETWLESHSGEKRAPQMKLVAAWAATKCAGQAGDEGAVKMADSIWDTGDRLSPGWKDSVVAWCKANPGLAPADA</sequence>
<organism evidence="1 2">
    <name type="scientific">Cercospora berteroae</name>
    <dbReference type="NCBI Taxonomy" id="357750"/>
    <lineage>
        <taxon>Eukaryota</taxon>
        <taxon>Fungi</taxon>
        <taxon>Dikarya</taxon>
        <taxon>Ascomycota</taxon>
        <taxon>Pezizomycotina</taxon>
        <taxon>Dothideomycetes</taxon>
        <taxon>Dothideomycetidae</taxon>
        <taxon>Mycosphaerellales</taxon>
        <taxon>Mycosphaerellaceae</taxon>
        <taxon>Cercospora</taxon>
    </lineage>
</organism>
<evidence type="ECO:0000313" key="2">
    <source>
        <dbReference type="Proteomes" id="UP000237631"/>
    </source>
</evidence>
<proteinExistence type="predicted"/>
<protein>
    <submittedName>
        <fullName evidence="1">Uncharacterized protein</fullName>
    </submittedName>
</protein>
<dbReference type="AlphaFoldDB" id="A0A2S6CAW7"/>
<evidence type="ECO:0000313" key="1">
    <source>
        <dbReference type="EMBL" id="PPJ56891.1"/>
    </source>
</evidence>
<keyword evidence="2" id="KW-1185">Reference proteome</keyword>
<dbReference type="Proteomes" id="UP000237631">
    <property type="component" value="Unassembled WGS sequence"/>
</dbReference>
<accession>A0A2S6CAW7</accession>
<comment type="caution">
    <text evidence="1">The sequence shown here is derived from an EMBL/GenBank/DDBJ whole genome shotgun (WGS) entry which is preliminary data.</text>
</comment>
<dbReference type="OrthoDB" id="3640570at2759"/>
<dbReference type="EMBL" id="PNEN01000504">
    <property type="protein sequence ID" value="PPJ56891.1"/>
    <property type="molecule type" value="Genomic_DNA"/>
</dbReference>